<organism evidence="2 3">
    <name type="scientific">Steinernema glaseri</name>
    <dbReference type="NCBI Taxonomy" id="37863"/>
    <lineage>
        <taxon>Eukaryota</taxon>
        <taxon>Metazoa</taxon>
        <taxon>Ecdysozoa</taxon>
        <taxon>Nematoda</taxon>
        <taxon>Chromadorea</taxon>
        <taxon>Rhabditida</taxon>
        <taxon>Tylenchina</taxon>
        <taxon>Panagrolaimomorpha</taxon>
        <taxon>Strongyloidoidea</taxon>
        <taxon>Steinernematidae</taxon>
        <taxon>Steinernema</taxon>
    </lineage>
</organism>
<dbReference type="AlphaFoldDB" id="A0A1I7YQI5"/>
<dbReference type="Proteomes" id="UP000095287">
    <property type="component" value="Unplaced"/>
</dbReference>
<evidence type="ECO:0000256" key="1">
    <source>
        <dbReference type="SAM" id="MobiDB-lite"/>
    </source>
</evidence>
<sequence>MTLFDLPLKYLQLTLPNSLGNGHMDTQMTTIDCHPDDDLPSGKPAQKKKSTPHTAAPFSHAEGRIRGVLLGGIPIGGIRRAIR</sequence>
<feature type="region of interest" description="Disordered" evidence="1">
    <location>
        <begin position="26"/>
        <end position="60"/>
    </location>
</feature>
<name>A0A1I7YQI5_9BILA</name>
<keyword evidence="2" id="KW-1185">Reference proteome</keyword>
<dbReference type="WBParaSite" id="L893_g1869.t1">
    <property type="protein sequence ID" value="L893_g1869.t1"/>
    <property type="gene ID" value="L893_g1869"/>
</dbReference>
<evidence type="ECO:0000313" key="3">
    <source>
        <dbReference type="WBParaSite" id="L893_g1869.t1"/>
    </source>
</evidence>
<accession>A0A1I7YQI5</accession>
<protein>
    <submittedName>
        <fullName evidence="3">Uncharacterized protein</fullName>
    </submittedName>
</protein>
<proteinExistence type="predicted"/>
<evidence type="ECO:0000313" key="2">
    <source>
        <dbReference type="Proteomes" id="UP000095287"/>
    </source>
</evidence>
<reference evidence="3" key="1">
    <citation type="submission" date="2016-11" db="UniProtKB">
        <authorList>
            <consortium name="WormBaseParasite"/>
        </authorList>
    </citation>
    <scope>IDENTIFICATION</scope>
</reference>